<sequence>MHLFGVFLFIVLKYFLYLHVTNQMLTLFSHFIHLSDSDQEPITKEKLVNSIAAPPSNLQIR</sequence>
<keyword evidence="2" id="KW-1185">Reference proteome</keyword>
<comment type="caution">
    <text evidence="1">The sequence shown here is derived from an EMBL/GenBank/DDBJ whole genome shotgun (WGS) entry which is preliminary data.</text>
</comment>
<dbReference type="EMBL" id="AKKV01000014">
    <property type="protein sequence ID" value="EIT87198.1"/>
    <property type="molecule type" value="Genomic_DNA"/>
</dbReference>
<accession>I8UK42</accession>
<protein>
    <submittedName>
        <fullName evidence="1">Uncharacterized protein</fullName>
    </submittedName>
</protein>
<dbReference type="Proteomes" id="UP000004080">
    <property type="component" value="Unassembled WGS sequence"/>
</dbReference>
<dbReference type="STRING" id="1196324.A374_01484"/>
<organism evidence="1 2">
    <name type="scientific">Fictibacillus macauensis ZFHKF-1</name>
    <dbReference type="NCBI Taxonomy" id="1196324"/>
    <lineage>
        <taxon>Bacteria</taxon>
        <taxon>Bacillati</taxon>
        <taxon>Bacillota</taxon>
        <taxon>Bacilli</taxon>
        <taxon>Bacillales</taxon>
        <taxon>Fictibacillaceae</taxon>
        <taxon>Fictibacillus</taxon>
    </lineage>
</organism>
<dbReference type="AlphaFoldDB" id="I8UK42"/>
<reference evidence="1 2" key="1">
    <citation type="journal article" date="2012" name="J. Bacteriol.">
        <title>Genome of Bacillus macauensis ZFHKF-1, a Long-Chain-Forming Bacterium.</title>
        <authorList>
            <person name="Cai L."/>
            <person name="Zhang T."/>
        </authorList>
    </citation>
    <scope>NUCLEOTIDE SEQUENCE [LARGE SCALE GENOMIC DNA]</scope>
    <source>
        <strain evidence="1 2">ZFHKF-1</strain>
    </source>
</reference>
<name>I8UK42_9BACL</name>
<evidence type="ECO:0000313" key="1">
    <source>
        <dbReference type="EMBL" id="EIT87198.1"/>
    </source>
</evidence>
<evidence type="ECO:0000313" key="2">
    <source>
        <dbReference type="Proteomes" id="UP000004080"/>
    </source>
</evidence>
<proteinExistence type="predicted"/>
<gene>
    <name evidence="1" type="ORF">A374_01484</name>
</gene>